<evidence type="ECO:0000313" key="5">
    <source>
        <dbReference type="Proteomes" id="UP000053372"/>
    </source>
</evidence>
<comment type="caution">
    <text evidence="4">The sequence shown here is derived from an EMBL/GenBank/DDBJ whole genome shotgun (WGS) entry which is preliminary data.</text>
</comment>
<dbReference type="InterPro" id="IPR050400">
    <property type="entry name" value="Bact_Cytoskel_RodZ"/>
</dbReference>
<feature type="region of interest" description="Disordered" evidence="1">
    <location>
        <begin position="155"/>
        <end position="189"/>
    </location>
</feature>
<dbReference type="OrthoDB" id="422634at2"/>
<dbReference type="PANTHER" id="PTHR34475">
    <property type="match status" value="1"/>
</dbReference>
<dbReference type="RefSeq" id="WP_027843420.1">
    <property type="nucleotide sequence ID" value="NZ_LMTZ01000096.1"/>
</dbReference>
<dbReference type="AlphaFoldDB" id="A0A0V7ZPN3"/>
<keyword evidence="5" id="KW-1185">Reference proteome</keyword>
<evidence type="ECO:0000256" key="1">
    <source>
        <dbReference type="SAM" id="MobiDB-lite"/>
    </source>
</evidence>
<evidence type="ECO:0000259" key="3">
    <source>
        <dbReference type="Pfam" id="PF13464"/>
    </source>
</evidence>
<keyword evidence="2" id="KW-0472">Membrane</keyword>
<dbReference type="Pfam" id="PF13413">
    <property type="entry name" value="HTH_25"/>
    <property type="match status" value="1"/>
</dbReference>
<accession>A0A0V7ZPN3</accession>
<dbReference type="InterPro" id="IPR025194">
    <property type="entry name" value="RodZ-like_C"/>
</dbReference>
<keyword evidence="4" id="KW-0238">DNA-binding</keyword>
<dbReference type="Pfam" id="PF13464">
    <property type="entry name" value="RodZ_C"/>
    <property type="match status" value="1"/>
</dbReference>
<proteinExistence type="predicted"/>
<feature type="transmembrane region" description="Helical" evidence="2">
    <location>
        <begin position="121"/>
        <end position="140"/>
    </location>
</feature>
<keyword evidence="2" id="KW-0812">Transmembrane</keyword>
<sequence length="266" mass="29566">MKWFKKQEKQQSNISLEEQRAERLTEMGAQLRTCREEKGFSLDEIVAMTRISRRLLQAIEQANLAELPEPIYTQGLIREFANVLGFNGAEFASTYPLGSSKITINSPWVVRPIGQLSSVHLYLIYIFLILFSISGLSTFLNTASLSANSNVNDSQLQLSQNPEKSQINSEKDSSVGNQKNNQPSQKQVQVGITLKEESWIRVVADGKVKYEGKLAKGSKRNWKANKELTVRAGNAGGVLVSVNQEMAKTMGRSGAIEEVKVATSRQ</sequence>
<organism evidence="4 5">
    <name type="scientific">Mastigocoleus testarum BC008</name>
    <dbReference type="NCBI Taxonomy" id="371196"/>
    <lineage>
        <taxon>Bacteria</taxon>
        <taxon>Bacillati</taxon>
        <taxon>Cyanobacteriota</taxon>
        <taxon>Cyanophyceae</taxon>
        <taxon>Nostocales</taxon>
        <taxon>Hapalosiphonaceae</taxon>
        <taxon>Mastigocoleus</taxon>
    </lineage>
</organism>
<evidence type="ECO:0000313" key="4">
    <source>
        <dbReference type="EMBL" id="KST66440.1"/>
    </source>
</evidence>
<dbReference type="GO" id="GO:0003677">
    <property type="term" value="F:DNA binding"/>
    <property type="evidence" value="ECO:0007669"/>
    <property type="project" value="UniProtKB-KW"/>
</dbReference>
<dbReference type="EMBL" id="LMTZ01000096">
    <property type="protein sequence ID" value="KST66440.1"/>
    <property type="molecule type" value="Genomic_DNA"/>
</dbReference>
<dbReference type="Gene3D" id="1.10.260.40">
    <property type="entry name" value="lambda repressor-like DNA-binding domains"/>
    <property type="match status" value="1"/>
</dbReference>
<dbReference type="PANTHER" id="PTHR34475:SF1">
    <property type="entry name" value="CYTOSKELETON PROTEIN RODZ"/>
    <property type="match status" value="1"/>
</dbReference>
<reference evidence="4 5" key="1">
    <citation type="journal article" date="2015" name="Genome Announc.">
        <title>Draft Genome of the Euendolithic (true boring) Cyanobacterium Mastigocoleus testarum strain BC008.</title>
        <authorList>
            <person name="Guida B.S."/>
            <person name="Garcia-Pichel F."/>
        </authorList>
    </citation>
    <scope>NUCLEOTIDE SEQUENCE [LARGE SCALE GENOMIC DNA]</scope>
    <source>
        <strain evidence="4 5">BC008</strain>
    </source>
</reference>
<protein>
    <submittedName>
        <fullName evidence="4">DNA-binding protein</fullName>
    </submittedName>
</protein>
<keyword evidence="2" id="KW-1133">Transmembrane helix</keyword>
<dbReference type="InterPro" id="IPR010982">
    <property type="entry name" value="Lambda_DNA-bd_dom_sf"/>
</dbReference>
<evidence type="ECO:0000256" key="2">
    <source>
        <dbReference type="SAM" id="Phobius"/>
    </source>
</evidence>
<name>A0A0V7ZPN3_9CYAN</name>
<feature type="domain" description="Cytoskeleton protein RodZ-like C-terminal" evidence="3">
    <location>
        <begin position="192"/>
        <end position="256"/>
    </location>
</feature>
<dbReference type="Proteomes" id="UP000053372">
    <property type="component" value="Unassembled WGS sequence"/>
</dbReference>
<gene>
    <name evidence="4" type="ORF">BC008_42670</name>
</gene>
<dbReference type="SUPFAM" id="SSF47413">
    <property type="entry name" value="lambda repressor-like DNA-binding domains"/>
    <property type="match status" value="1"/>
</dbReference>